<dbReference type="InterPro" id="IPR016098">
    <property type="entry name" value="CAP/MinC_C"/>
</dbReference>
<dbReference type="InterPro" id="IPR039589">
    <property type="entry name" value="TBCC1"/>
</dbReference>
<gene>
    <name evidence="3" type="ORF">BSTOLATCC_MIC65292</name>
</gene>
<evidence type="ECO:0000256" key="1">
    <source>
        <dbReference type="ARBA" id="ARBA00008848"/>
    </source>
</evidence>
<protein>
    <recommendedName>
        <fullName evidence="2">C-CAP/cofactor C-like domain-containing protein</fullName>
    </recommendedName>
</protein>
<dbReference type="PANTHER" id="PTHR16052">
    <property type="entry name" value="TBCC DOMAIN-CONTAINING PROTEIN 1"/>
    <property type="match status" value="1"/>
</dbReference>
<dbReference type="Gene3D" id="2.160.20.70">
    <property type="match status" value="1"/>
</dbReference>
<dbReference type="EMBL" id="CAJZBQ010000063">
    <property type="protein sequence ID" value="CAG9335984.1"/>
    <property type="molecule type" value="Genomic_DNA"/>
</dbReference>
<evidence type="ECO:0000313" key="4">
    <source>
        <dbReference type="Proteomes" id="UP001162131"/>
    </source>
</evidence>
<organism evidence="3 4">
    <name type="scientific">Blepharisma stoltei</name>
    <dbReference type="NCBI Taxonomy" id="1481888"/>
    <lineage>
        <taxon>Eukaryota</taxon>
        <taxon>Sar</taxon>
        <taxon>Alveolata</taxon>
        <taxon>Ciliophora</taxon>
        <taxon>Postciliodesmatophora</taxon>
        <taxon>Heterotrichea</taxon>
        <taxon>Heterotrichida</taxon>
        <taxon>Blepharismidae</taxon>
        <taxon>Blepharisma</taxon>
    </lineage>
</organism>
<comment type="caution">
    <text evidence="3">The sequence shown here is derived from an EMBL/GenBank/DDBJ whole genome shotgun (WGS) entry which is preliminary data.</text>
</comment>
<evidence type="ECO:0000259" key="2">
    <source>
        <dbReference type="PROSITE" id="PS51329"/>
    </source>
</evidence>
<evidence type="ECO:0000313" key="3">
    <source>
        <dbReference type="EMBL" id="CAG9335984.1"/>
    </source>
</evidence>
<keyword evidence="4" id="KW-1185">Reference proteome</keyword>
<dbReference type="Pfam" id="PF07986">
    <property type="entry name" value="TBCC"/>
    <property type="match status" value="1"/>
</dbReference>
<name>A0AAU9KRS3_9CILI</name>
<dbReference type="AlphaFoldDB" id="A0AAU9KRS3"/>
<accession>A0AAU9KRS3</accession>
<comment type="similarity">
    <text evidence="1">Belongs to the TBCC family.</text>
</comment>
<dbReference type="PANTHER" id="PTHR16052:SF0">
    <property type="entry name" value="TBCC DOMAIN-CONTAINING PROTEIN 1"/>
    <property type="match status" value="1"/>
</dbReference>
<sequence>MSRDKIGLQVRTELFDHGIFPCPQRLNQSSIINLVKTLYLSASHDGKITISQWAEAAIKQLSLSLQEAEVYFELFRSLAYERKPQQPIIDIKPFAIFLILQLYSTATTRISLENASSLTSKFNSDGLGLSGSGTFPNPASPRSKAVRGFLFSQPASDFQMTHQFVKSNLKLLMKAISSDLQAIEVALTSSEFNSLGFLFIPIAGTPEVPISRMVPYYQTKPQMTRVHSDDLSEWINRKLICPTNEMISERPGVLLLSALNRSVVIKGQNECQGKDIRLFNCEESYVYINTAVKQISLINCREVTLFVTAVSKVATMDKCELCTIALTANMLRVGNSVDCTVYVYSQFPPVLYGDNRGITLGPFNVYYPEVMRMMENAEIPNSNINPKCVHNWSAPIEMNSEQSGHCFTLLQPKDFFKLVLPGQFGAQNPVPQLTPEEFVNAIRIREEYFASIQGAIAKAGLNEEQERRLHLAIQGYFREWLVSSGNVKGPLELVRMIDQE</sequence>
<dbReference type="PROSITE" id="PS51329">
    <property type="entry name" value="C_CAP_COFACTOR_C"/>
    <property type="match status" value="1"/>
</dbReference>
<dbReference type="InterPro" id="IPR036223">
    <property type="entry name" value="CAP_C_sf"/>
</dbReference>
<dbReference type="SUPFAM" id="SSF69340">
    <property type="entry name" value="C-terminal domain of adenylylcyclase associated protein"/>
    <property type="match status" value="1"/>
</dbReference>
<proteinExistence type="inferred from homology"/>
<dbReference type="Proteomes" id="UP001162131">
    <property type="component" value="Unassembled WGS sequence"/>
</dbReference>
<feature type="domain" description="C-CAP/cofactor C-like" evidence="2">
    <location>
        <begin position="251"/>
        <end position="392"/>
    </location>
</feature>
<reference evidence="3" key="1">
    <citation type="submission" date="2021-09" db="EMBL/GenBank/DDBJ databases">
        <authorList>
            <consortium name="AG Swart"/>
            <person name="Singh M."/>
            <person name="Singh A."/>
            <person name="Seah K."/>
            <person name="Emmerich C."/>
        </authorList>
    </citation>
    <scope>NUCLEOTIDE SEQUENCE</scope>
    <source>
        <strain evidence="3">ATCC30299</strain>
    </source>
</reference>
<dbReference type="InterPro" id="IPR017901">
    <property type="entry name" value="C-CAP_CF_C-like"/>
</dbReference>
<dbReference type="InterPro" id="IPR012945">
    <property type="entry name" value="Tubulin-bd_cofactor_C_dom"/>
</dbReference>